<feature type="region of interest" description="Disordered" evidence="1">
    <location>
        <begin position="83"/>
        <end position="152"/>
    </location>
</feature>
<evidence type="ECO:0000256" key="1">
    <source>
        <dbReference type="SAM" id="MobiDB-lite"/>
    </source>
</evidence>
<feature type="compositionally biased region" description="Basic and acidic residues" evidence="1">
    <location>
        <begin position="134"/>
        <end position="144"/>
    </location>
</feature>
<dbReference type="Proteomes" id="UP000078240">
    <property type="component" value="Unassembled WGS sequence"/>
</dbReference>
<dbReference type="Proteomes" id="UP000078340">
    <property type="component" value="Unassembled WGS sequence"/>
</dbReference>
<feature type="region of interest" description="Disordered" evidence="1">
    <location>
        <begin position="1"/>
        <end position="29"/>
    </location>
</feature>
<feature type="compositionally biased region" description="Low complexity" evidence="1">
    <location>
        <begin position="100"/>
        <end position="113"/>
    </location>
</feature>
<sequence>MQNGPSPCSGSVIPHGGLRRNSDNLSPCEKGPSEFTVIRAATAYMAMYDTPMWVRRGDGGWHLLHLFHGVGIGVEEALETDRLSALANPGQHSAPDCRRPGAAPDQQRRAAAAEPHRASCTLQGWRLAGETDDDARASAPRESETQPPVSRV</sequence>
<evidence type="ECO:0000313" key="4">
    <source>
        <dbReference type="Proteomes" id="UP000078340"/>
    </source>
</evidence>
<gene>
    <name evidence="2" type="ORF">VFPBJ_00966</name>
    <name evidence="3" type="ORF">VFPFJ_01000</name>
</gene>
<dbReference type="EMBL" id="LSBH01000001">
    <property type="protein sequence ID" value="OAQ86926.1"/>
    <property type="molecule type" value="Genomic_DNA"/>
</dbReference>
<proteinExistence type="predicted"/>
<evidence type="ECO:0000313" key="3">
    <source>
        <dbReference type="EMBL" id="OAQ94891.1"/>
    </source>
</evidence>
<protein>
    <submittedName>
        <fullName evidence="3">Uncharacterized protein</fullName>
    </submittedName>
</protein>
<reference evidence="3 4" key="1">
    <citation type="submission" date="2016-02" db="EMBL/GenBank/DDBJ databases">
        <title>Biosynthesis of antibiotic leucinostatins and their inhibition on Phytophthora in bio-control Purpureocillium lilacinum.</title>
        <authorList>
            <person name="Wang G."/>
            <person name="Liu Z."/>
            <person name="Lin R."/>
            <person name="Li E."/>
            <person name="Mao Z."/>
            <person name="Ling J."/>
            <person name="Yin W."/>
            <person name="Xie B."/>
        </authorList>
    </citation>
    <scope>NUCLEOTIDE SEQUENCE [LARGE SCALE GENOMIC DNA]</scope>
    <source>
        <strain evidence="2">PLBJ-1</strain>
        <strain evidence="3">PLFJ-1</strain>
    </source>
</reference>
<evidence type="ECO:0000313" key="2">
    <source>
        <dbReference type="EMBL" id="OAQ86926.1"/>
    </source>
</evidence>
<organism evidence="3 4">
    <name type="scientific">Purpureocillium lilacinum</name>
    <name type="common">Paecilomyces lilacinus</name>
    <dbReference type="NCBI Taxonomy" id="33203"/>
    <lineage>
        <taxon>Eukaryota</taxon>
        <taxon>Fungi</taxon>
        <taxon>Dikarya</taxon>
        <taxon>Ascomycota</taxon>
        <taxon>Pezizomycotina</taxon>
        <taxon>Sordariomycetes</taxon>
        <taxon>Hypocreomycetidae</taxon>
        <taxon>Hypocreales</taxon>
        <taxon>Ophiocordycipitaceae</taxon>
        <taxon>Purpureocillium</taxon>
    </lineage>
</organism>
<comment type="caution">
    <text evidence="3">The sequence shown here is derived from an EMBL/GenBank/DDBJ whole genome shotgun (WGS) entry which is preliminary data.</text>
</comment>
<dbReference type="AlphaFoldDB" id="A0A179HZC0"/>
<dbReference type="EMBL" id="LSBI01000001">
    <property type="protein sequence ID" value="OAQ94891.1"/>
    <property type="molecule type" value="Genomic_DNA"/>
</dbReference>
<accession>A0A179HZC0</accession>
<name>A0A179HZC0_PURLI</name>